<dbReference type="OrthoDB" id="9767239at2"/>
<comment type="subcellular location">
    <subcellularLocation>
        <location evidence="1">Secreted</location>
    </subcellularLocation>
</comment>
<dbReference type="Proteomes" id="UP000247980">
    <property type="component" value="Unassembled WGS sequence"/>
</dbReference>
<accession>A0A2V5IQ27</accession>
<keyword evidence="7" id="KW-0624">Polysaccharide degradation</keyword>
<evidence type="ECO:0000256" key="2">
    <source>
        <dbReference type="ARBA" id="ARBA00022525"/>
    </source>
</evidence>
<dbReference type="AlphaFoldDB" id="A0A2V5IQ27"/>
<keyword evidence="9" id="KW-1185">Reference proteome</keyword>
<dbReference type="PANTHER" id="PTHR38050">
    <property type="match status" value="1"/>
</dbReference>
<dbReference type="GO" id="GO:0030600">
    <property type="term" value="F:feruloyl esterase activity"/>
    <property type="evidence" value="ECO:0007669"/>
    <property type="project" value="InterPro"/>
</dbReference>
<dbReference type="InterPro" id="IPR043595">
    <property type="entry name" value="FaeB/C/D"/>
</dbReference>
<dbReference type="GO" id="GO:0045493">
    <property type="term" value="P:xylan catabolic process"/>
    <property type="evidence" value="ECO:0007669"/>
    <property type="project" value="UniProtKB-KW"/>
</dbReference>
<keyword evidence="2" id="KW-0964">Secreted</keyword>
<dbReference type="PANTHER" id="PTHR38050:SF2">
    <property type="entry name" value="FERULOYL ESTERASE C-RELATED"/>
    <property type="match status" value="1"/>
</dbReference>
<evidence type="ECO:0000313" key="9">
    <source>
        <dbReference type="Proteomes" id="UP000247980"/>
    </source>
</evidence>
<proteinExistence type="predicted"/>
<keyword evidence="6" id="KW-0119">Carbohydrate metabolism</keyword>
<dbReference type="GO" id="GO:0005576">
    <property type="term" value="C:extracellular region"/>
    <property type="evidence" value="ECO:0007669"/>
    <property type="project" value="UniProtKB-SubCell"/>
</dbReference>
<dbReference type="EMBL" id="QJVC01000021">
    <property type="protein sequence ID" value="PYI37502.1"/>
    <property type="molecule type" value="Genomic_DNA"/>
</dbReference>
<sequence>MRHTVLPGVLSRTEGVLVSGRERTFLLVMAEEQSPITAIVVVLHGSSQTAKAVRAFSGNSFDHLAAAGNVAVVYPDGLKKRWNHNDAVRNASDDIAFMAALADQLHAQYGPVPLVMAGFSNGGQFLIRLVHEMPGKFHGVAIIGATLPWAGNAAFIDNYEPLPLLLVHGTHDLVVPYRGEGWFRSLLGRRRGPSALETAQYFATRNGITTEPSSTVLPHRKESGRTSVTLRLFHHDGVPEVRFYTVAGGGHVVPNRHRKAIIFAGRTTQDISVADALRDFFPVLGS</sequence>
<dbReference type="SUPFAM" id="SSF53474">
    <property type="entry name" value="alpha/beta-Hydrolases"/>
    <property type="match status" value="1"/>
</dbReference>
<evidence type="ECO:0000256" key="6">
    <source>
        <dbReference type="ARBA" id="ARBA00023277"/>
    </source>
</evidence>
<name>A0A2V5IQ27_9MICC</name>
<evidence type="ECO:0008006" key="10">
    <source>
        <dbReference type="Google" id="ProtNLM"/>
    </source>
</evidence>
<evidence type="ECO:0000313" key="8">
    <source>
        <dbReference type="EMBL" id="PYI37502.1"/>
    </source>
</evidence>
<dbReference type="RefSeq" id="WP_110486417.1">
    <property type="nucleotide sequence ID" value="NZ_QJVC01000021.1"/>
</dbReference>
<evidence type="ECO:0000256" key="5">
    <source>
        <dbReference type="ARBA" id="ARBA00022801"/>
    </source>
</evidence>
<evidence type="ECO:0000256" key="1">
    <source>
        <dbReference type="ARBA" id="ARBA00004613"/>
    </source>
</evidence>
<comment type="caution">
    <text evidence="8">The sequence shown here is derived from an EMBL/GenBank/DDBJ whole genome shotgun (WGS) entry which is preliminary data.</text>
</comment>
<keyword evidence="5" id="KW-0378">Hydrolase</keyword>
<dbReference type="Gene3D" id="3.40.50.1820">
    <property type="entry name" value="alpha/beta hydrolase"/>
    <property type="match status" value="1"/>
</dbReference>
<keyword evidence="3" id="KW-0858">Xylan degradation</keyword>
<evidence type="ECO:0000256" key="4">
    <source>
        <dbReference type="ARBA" id="ARBA00022729"/>
    </source>
</evidence>
<reference evidence="8 9" key="1">
    <citation type="submission" date="2018-05" db="EMBL/GenBank/DDBJ databases">
        <title>Genetic diversity of glacier-inhabiting Cryobacterium bacteria in China and description of Cryobacterium mengkeensis sp. nov. and Arthrobacter glacialis sp. nov.</title>
        <authorList>
            <person name="Liu Q."/>
            <person name="Xin Y.-H."/>
        </authorList>
    </citation>
    <scope>NUCLEOTIDE SEQUENCE [LARGE SCALE GENOMIC DNA]</scope>
    <source>
        <strain evidence="8 9">B7</strain>
    </source>
</reference>
<evidence type="ECO:0000256" key="7">
    <source>
        <dbReference type="ARBA" id="ARBA00023326"/>
    </source>
</evidence>
<protein>
    <recommendedName>
        <fullName evidence="10">Phospholipase/carboxylesterase/thioesterase domain-containing protein</fullName>
    </recommendedName>
</protein>
<organism evidence="8 9">
    <name type="scientific">Arthrobacter psychrolactophilus</name>
    <dbReference type="NCBI Taxonomy" id="92442"/>
    <lineage>
        <taxon>Bacteria</taxon>
        <taxon>Bacillati</taxon>
        <taxon>Actinomycetota</taxon>
        <taxon>Actinomycetes</taxon>
        <taxon>Micrococcales</taxon>
        <taxon>Micrococcaceae</taxon>
        <taxon>Arthrobacter</taxon>
    </lineage>
</organism>
<gene>
    <name evidence="8" type="ORF">CVS30_15275</name>
</gene>
<dbReference type="InterPro" id="IPR029058">
    <property type="entry name" value="AB_hydrolase_fold"/>
</dbReference>
<evidence type="ECO:0000256" key="3">
    <source>
        <dbReference type="ARBA" id="ARBA00022651"/>
    </source>
</evidence>
<keyword evidence="4" id="KW-0732">Signal</keyword>